<dbReference type="AlphaFoldDB" id="A0A8J4A206"/>
<dbReference type="PANTHER" id="PTHR10488">
    <property type="entry name" value="GLYCINE AMIDINOTRANSFERASE, MITOCHONDRIAL"/>
    <property type="match status" value="1"/>
</dbReference>
<keyword evidence="5" id="KW-1185">Reference proteome</keyword>
<reference evidence="4" key="1">
    <citation type="submission" date="2021-01" db="EMBL/GenBank/DDBJ databases">
        <title>Whole genome shotgun sequence of Virgisporangium ochraceum NBRC 16418.</title>
        <authorList>
            <person name="Komaki H."/>
            <person name="Tamura T."/>
        </authorList>
    </citation>
    <scope>NUCLEOTIDE SEQUENCE</scope>
    <source>
        <strain evidence="4">NBRC 16418</strain>
    </source>
</reference>
<feature type="active site" evidence="3">
    <location>
        <position position="216"/>
    </location>
</feature>
<evidence type="ECO:0000256" key="2">
    <source>
        <dbReference type="ARBA" id="ARBA00022679"/>
    </source>
</evidence>
<dbReference type="Proteomes" id="UP000635606">
    <property type="component" value="Unassembled WGS sequence"/>
</dbReference>
<evidence type="ECO:0000256" key="3">
    <source>
        <dbReference type="PIRSR" id="PIRSR633195-1"/>
    </source>
</evidence>
<comment type="similarity">
    <text evidence="1">Belongs to the amidinotransferase family.</text>
</comment>
<comment type="caution">
    <text evidence="4">The sequence shown here is derived from an EMBL/GenBank/DDBJ whole genome shotgun (WGS) entry which is preliminary data.</text>
</comment>
<sequence length="338" mass="38892">MGTPYHLDYHDDSSFRMFFHDNLKDANSRGVFSRRKPDNRLRDECLEDVTELIGILESAGVTVRRPQALNNVPTVSTPHWSAPMGHALMSRDNFLVVGDEIIETPPLVRARYFESDLYRELFTEYFNQGARWTSVPKSRLLEHNFDYSYLIENGYDGPVPADPFFEIMFDGAQVMRLGADLVFNASTENHRMGARWLARHLGPDYTVHEVNVADNHIDGKILPLRPGTLLVREGVDLEDLPKGLQKWEVIWYEWFDKPVESEQDGIPFLASQSIGINVLSLDEERVLVQDIQHPLMRSLERAGFTPVPCRWRHGRSLGGGFHCMTLDIRRRSTRTSYM</sequence>
<proteinExistence type="inferred from homology"/>
<dbReference type="SUPFAM" id="SSF55909">
    <property type="entry name" value="Pentein"/>
    <property type="match status" value="1"/>
</dbReference>
<organism evidence="4 5">
    <name type="scientific">Virgisporangium ochraceum</name>
    <dbReference type="NCBI Taxonomy" id="65505"/>
    <lineage>
        <taxon>Bacteria</taxon>
        <taxon>Bacillati</taxon>
        <taxon>Actinomycetota</taxon>
        <taxon>Actinomycetes</taxon>
        <taxon>Micromonosporales</taxon>
        <taxon>Micromonosporaceae</taxon>
        <taxon>Virgisporangium</taxon>
    </lineage>
</organism>
<feature type="active site" evidence="3">
    <location>
        <position position="170"/>
    </location>
</feature>
<dbReference type="InterPro" id="IPR033195">
    <property type="entry name" value="AmidinoTrfase"/>
</dbReference>
<gene>
    <name evidence="4" type="ORF">Voc01_076150</name>
</gene>
<evidence type="ECO:0000256" key="1">
    <source>
        <dbReference type="ARBA" id="ARBA00006943"/>
    </source>
</evidence>
<feature type="active site" description="Amidino-cysteine intermediate" evidence="3">
    <location>
        <position position="323"/>
    </location>
</feature>
<evidence type="ECO:0000313" key="5">
    <source>
        <dbReference type="Proteomes" id="UP000635606"/>
    </source>
</evidence>
<dbReference type="PANTHER" id="PTHR10488:SF1">
    <property type="entry name" value="GLYCINE AMIDINOTRANSFERASE, MITOCHONDRIAL"/>
    <property type="match status" value="1"/>
</dbReference>
<dbReference type="GO" id="GO:0015067">
    <property type="term" value="F:amidinotransferase activity"/>
    <property type="evidence" value="ECO:0007669"/>
    <property type="project" value="InterPro"/>
</dbReference>
<protein>
    <submittedName>
        <fullName evidence="4">Inosamine-phosphate amidinotransferase</fullName>
    </submittedName>
</protein>
<evidence type="ECO:0000313" key="4">
    <source>
        <dbReference type="EMBL" id="GIJ72698.1"/>
    </source>
</evidence>
<dbReference type="EMBL" id="BOPH01000104">
    <property type="protein sequence ID" value="GIJ72698.1"/>
    <property type="molecule type" value="Genomic_DNA"/>
</dbReference>
<keyword evidence="2" id="KW-0808">Transferase</keyword>
<dbReference type="RefSeq" id="WP_203932551.1">
    <property type="nucleotide sequence ID" value="NZ_BOPH01000104.1"/>
</dbReference>
<dbReference type="Gene3D" id="3.75.10.10">
    <property type="entry name" value="L-arginine/glycine Amidinotransferase, Chain A"/>
    <property type="match status" value="1"/>
</dbReference>
<name>A0A8J4A206_9ACTN</name>
<accession>A0A8J4A206</accession>